<dbReference type="Proteomes" id="UP000242850">
    <property type="component" value="Unassembled WGS sequence"/>
</dbReference>
<dbReference type="CDD" id="cd06423">
    <property type="entry name" value="CESA_like"/>
    <property type="match status" value="1"/>
</dbReference>
<evidence type="ECO:0000256" key="4">
    <source>
        <dbReference type="SAM" id="Phobius"/>
    </source>
</evidence>
<dbReference type="InterPro" id="IPR029044">
    <property type="entry name" value="Nucleotide-diphossugar_trans"/>
</dbReference>
<feature type="transmembrane region" description="Helical" evidence="4">
    <location>
        <begin position="15"/>
        <end position="41"/>
    </location>
</feature>
<sequence>MEILKDIILKFNLFVIYYVVAINFIYFVQLILSALSLYGYIRKVRYSDYQNYTTSYNMVPVSILVPAHNEEETIVDNVRNLLYINYPEFEIIVINDGSKDNTLKKLIDAFSLKKIDQPVRYLIKTKNIKGIYKNVDIPNLVVVDKENGGKADALNAGINVSRYPIFVSIDADSILESDSLVRVIMPFIEDKETVAVGGIVRIANGSFIKRGLIKKVELPKNRIAMFQIVEYLRAFLTGRMGWDALNSLLIVSGAFGAFKKDVAVEIGGYANGTVGEDMEIIVRIHKHMRKHKKRYKIKFIPDPVCWTQAPESLKDLRSQRRRWQIGLMDSLFKHKDMLFNPKYGIIGLYAYPYFLFFEMLGPIIEIIGYIFVPLSYVFGILNLKYFTLFLIASILYGIILSIGAILLEEYTFNKYPSLRQVMKLTLYAIFENFGYRQLTSLYRFEGIFKYRKLKHNWGKIKRVGFTKSA</sequence>
<dbReference type="AlphaFoldDB" id="A0A1H5RJU1"/>
<keyword evidence="3 5" id="KW-0808">Transferase</keyword>
<evidence type="ECO:0000313" key="5">
    <source>
        <dbReference type="EMBL" id="SEF38633.1"/>
    </source>
</evidence>
<organism evidence="5 6">
    <name type="scientific">Caloramator fervidus</name>
    <dbReference type="NCBI Taxonomy" id="29344"/>
    <lineage>
        <taxon>Bacteria</taxon>
        <taxon>Bacillati</taxon>
        <taxon>Bacillota</taxon>
        <taxon>Clostridia</taxon>
        <taxon>Eubacteriales</taxon>
        <taxon>Clostridiaceae</taxon>
        <taxon>Caloramator</taxon>
    </lineage>
</organism>
<name>A0A1H5RJU1_9CLOT</name>
<dbReference type="EMBL" id="FNUK01000001">
    <property type="protein sequence ID" value="SEF38633.1"/>
    <property type="molecule type" value="Genomic_DNA"/>
</dbReference>
<evidence type="ECO:0000313" key="6">
    <source>
        <dbReference type="Proteomes" id="UP000242850"/>
    </source>
</evidence>
<comment type="similarity">
    <text evidence="1">Belongs to the glycosyltransferase 2 family.</text>
</comment>
<proteinExistence type="inferred from homology"/>
<gene>
    <name evidence="5" type="ORF">SAMN05660865_00039</name>
</gene>
<dbReference type="PANTHER" id="PTHR43630:SF1">
    <property type="entry name" value="POLY-BETA-1,6-N-ACETYL-D-GLUCOSAMINE SYNTHASE"/>
    <property type="match status" value="1"/>
</dbReference>
<accession>A0A1H5RJU1</accession>
<evidence type="ECO:0000256" key="3">
    <source>
        <dbReference type="ARBA" id="ARBA00022679"/>
    </source>
</evidence>
<dbReference type="PANTHER" id="PTHR43630">
    <property type="entry name" value="POLY-BETA-1,6-N-ACETYL-D-GLUCOSAMINE SYNTHASE"/>
    <property type="match status" value="1"/>
</dbReference>
<evidence type="ECO:0000256" key="1">
    <source>
        <dbReference type="ARBA" id="ARBA00006739"/>
    </source>
</evidence>
<keyword evidence="6" id="KW-1185">Reference proteome</keyword>
<reference evidence="6" key="1">
    <citation type="submission" date="2016-10" db="EMBL/GenBank/DDBJ databases">
        <authorList>
            <person name="Varghese N."/>
            <person name="Submissions S."/>
        </authorList>
    </citation>
    <scope>NUCLEOTIDE SEQUENCE [LARGE SCALE GENOMIC DNA]</scope>
    <source>
        <strain evidence="6">DSM 5463</strain>
    </source>
</reference>
<dbReference type="Gene3D" id="3.90.550.10">
    <property type="entry name" value="Spore Coat Polysaccharide Biosynthesis Protein SpsA, Chain A"/>
    <property type="match status" value="1"/>
</dbReference>
<protein>
    <submittedName>
        <fullName evidence="5">Glycosyltransferase, catalytic subunit of cellulose synthase and poly-beta-1,6-N-acetylglucosamine synthase</fullName>
    </submittedName>
</protein>
<evidence type="ECO:0000256" key="2">
    <source>
        <dbReference type="ARBA" id="ARBA00022676"/>
    </source>
</evidence>
<keyword evidence="4" id="KW-0812">Transmembrane</keyword>
<feature type="transmembrane region" description="Helical" evidence="4">
    <location>
        <begin position="343"/>
        <end position="371"/>
    </location>
</feature>
<keyword evidence="4" id="KW-0472">Membrane</keyword>
<dbReference type="Pfam" id="PF13641">
    <property type="entry name" value="Glyco_tranf_2_3"/>
    <property type="match status" value="1"/>
</dbReference>
<keyword evidence="2" id="KW-0328">Glycosyltransferase</keyword>
<dbReference type="GO" id="GO:0016757">
    <property type="term" value="F:glycosyltransferase activity"/>
    <property type="evidence" value="ECO:0007669"/>
    <property type="project" value="UniProtKB-KW"/>
</dbReference>
<dbReference type="OrthoDB" id="9768769at2"/>
<dbReference type="RefSeq" id="WP_103895074.1">
    <property type="nucleotide sequence ID" value="NZ_FNUK01000001.1"/>
</dbReference>
<keyword evidence="4" id="KW-1133">Transmembrane helix</keyword>
<dbReference type="SUPFAM" id="SSF53448">
    <property type="entry name" value="Nucleotide-diphospho-sugar transferases"/>
    <property type="match status" value="1"/>
</dbReference>
<feature type="transmembrane region" description="Helical" evidence="4">
    <location>
        <begin position="383"/>
        <end position="407"/>
    </location>
</feature>